<dbReference type="InterPro" id="IPR005901">
    <property type="entry name" value="GLPGLI"/>
</dbReference>
<gene>
    <name evidence="1" type="ORF">EGI11_04930</name>
</gene>
<name>A0A3N0WVJ9_9FLAO</name>
<comment type="caution">
    <text evidence="1">The sequence shown here is derived from an EMBL/GenBank/DDBJ whole genome shotgun (WGS) entry which is preliminary data.</text>
</comment>
<proteinExistence type="predicted"/>
<accession>A0A3N0WVJ9</accession>
<dbReference type="Proteomes" id="UP000270224">
    <property type="component" value="Unassembled WGS sequence"/>
</dbReference>
<evidence type="ECO:0000313" key="1">
    <source>
        <dbReference type="EMBL" id="ROI08781.1"/>
    </source>
</evidence>
<reference evidence="2" key="1">
    <citation type="submission" date="2018-11" db="EMBL/GenBank/DDBJ databases">
        <title>Proposal to divide the Flavobacteriaceae and reorganize its genera based on Amino Acid Identity values calculated from whole genome sequences.</title>
        <authorList>
            <person name="Nicholson A.C."/>
            <person name="Gulvik C.A."/>
            <person name="Whitney A.M."/>
            <person name="Humrighouse B.W."/>
            <person name="Bell M."/>
            <person name="Holmes B."/>
            <person name="Steigerwalt A."/>
            <person name="Villarma A."/>
            <person name="Sheth M."/>
            <person name="Batra D."/>
            <person name="Pryor J."/>
            <person name="Bernardet J.-F."/>
            <person name="Hugo C."/>
            <person name="Kampfer P."/>
            <person name="Newman J."/>
            <person name="Mcquiston J.R."/>
        </authorList>
    </citation>
    <scope>NUCLEOTIDE SEQUENCE [LARGE SCALE GENOMIC DNA]</scope>
    <source>
        <strain evidence="2">H3056</strain>
    </source>
</reference>
<protein>
    <submittedName>
        <fullName evidence="1">GLPGLI family protein</fullName>
    </submittedName>
</protein>
<organism evidence="1 2">
    <name type="scientific">Kaistella daneshvariae</name>
    <dbReference type="NCBI Taxonomy" id="2487074"/>
    <lineage>
        <taxon>Bacteria</taxon>
        <taxon>Pseudomonadati</taxon>
        <taxon>Bacteroidota</taxon>
        <taxon>Flavobacteriia</taxon>
        <taxon>Flavobacteriales</taxon>
        <taxon>Weeksellaceae</taxon>
        <taxon>Chryseobacterium group</taxon>
        <taxon>Kaistella</taxon>
    </lineage>
</organism>
<dbReference type="Pfam" id="PF09697">
    <property type="entry name" value="Porph_ging"/>
    <property type="match status" value="1"/>
</dbReference>
<dbReference type="EMBL" id="RJUG01000003">
    <property type="protein sequence ID" value="ROI08781.1"/>
    <property type="molecule type" value="Genomic_DNA"/>
</dbReference>
<dbReference type="AlphaFoldDB" id="A0A3N0WVJ9"/>
<sequence>MFVARPQKYKNVSCNVTKKPAQMKLSLNLLFLMFFTICNSQTTNFVYEYSSIPDSTAKNNVLKELMVLTVSKNKSEFYSLNQFKNDSITESSISKGFPPPPQSLTDKNYRVIKEIPNKNKVNFIASISSTTYDVSQVLNFDWKLTQESKIIMNYNVQKATTNYGGRTWIAWFTKEIPIQDGPYKFCNLPGLILKIEDSKQNHIYEIKAITKSPKDFIYPENKYISAIKVDYPKFSKLYKKYRKEPIADIMDKIQDVKDSNGYVVTTKSQIIKEIEESSLKELEKDNNLIELDLLKQ</sequence>
<dbReference type="NCBIfam" id="TIGR01200">
    <property type="entry name" value="GLPGLI"/>
    <property type="match status" value="1"/>
</dbReference>
<reference evidence="2" key="2">
    <citation type="submission" date="2018-11" db="EMBL/GenBank/DDBJ databases">
        <title>Proposal to divide the Flavobacteriaceae and reorganize its genera based on Amino Acid Identity values calculated from whole genome sequences.</title>
        <authorList>
            <person name="Nicholson A.C."/>
            <person name="Gulvik C.A."/>
            <person name="Whitney A.M."/>
            <person name="Humrighouse B.W."/>
            <person name="Bell M."/>
            <person name="Holmens B."/>
            <person name="Steigerwalt A."/>
            <person name="Villarma A."/>
            <person name="Sheth M."/>
            <person name="Batra D."/>
            <person name="Pryor J."/>
            <person name="Bernardet J.-F."/>
            <person name="Hugo C."/>
            <person name="Kampfer P."/>
            <person name="Newman J."/>
            <person name="Mcquiston J.R."/>
        </authorList>
    </citation>
    <scope>NUCLEOTIDE SEQUENCE [LARGE SCALE GENOMIC DNA]</scope>
    <source>
        <strain evidence="2">H3056</strain>
    </source>
</reference>
<evidence type="ECO:0000313" key="2">
    <source>
        <dbReference type="Proteomes" id="UP000270224"/>
    </source>
</evidence>